<dbReference type="InterPro" id="IPR001509">
    <property type="entry name" value="Epimerase_deHydtase"/>
</dbReference>
<evidence type="ECO:0000259" key="1">
    <source>
        <dbReference type="Pfam" id="PF01370"/>
    </source>
</evidence>
<protein>
    <submittedName>
        <fullName evidence="2">Complex I NDUFA9 subunit family protein</fullName>
    </submittedName>
</protein>
<dbReference type="InterPro" id="IPR036291">
    <property type="entry name" value="NAD(P)-bd_dom_sf"/>
</dbReference>
<dbReference type="InterPro" id="IPR051207">
    <property type="entry name" value="ComplexI_NDUFA9_subunit"/>
</dbReference>
<sequence>MERLVTLFGGGGFLGRYVAQELLKAGVRVRIAERDPSDAWFLKPLGGLGQTQFVSADITRADSAKRAAAGSTAVVNLVGILKGNFQAVHVTGARNAAEAAAATGADAFVQISAIGADPRSESAYARTKGEGEAAVRDAFPGATILRPSILFGPEDQFINRFARLARISPVLPVIRGKARFQPVWVSDVARAIAAAALDPDSHAGKTYELGGPQILTMAELNAWVAEQIGVERTILPVPDGAASLMARLGGWLPGAPMSWDQWLMLQRDNVVAPDAEGFDAFGIAPTPLAAVAPGWLVQYRRHGRFARNHPST</sequence>
<keyword evidence="3" id="KW-1185">Reference proteome</keyword>
<dbReference type="EMBL" id="NWBU01000004">
    <property type="protein sequence ID" value="PTQ13526.1"/>
    <property type="molecule type" value="Genomic_DNA"/>
</dbReference>
<accession>A0A2T5G310</accession>
<gene>
    <name evidence="2" type="ORF">CLG96_00945</name>
</gene>
<feature type="domain" description="NAD-dependent epimerase/dehydratase" evidence="1">
    <location>
        <begin position="6"/>
        <end position="210"/>
    </location>
</feature>
<dbReference type="FunFam" id="3.40.50.720:FF:000702">
    <property type="entry name" value="NADH dehydrogenase (Ubiquinone)"/>
    <property type="match status" value="1"/>
</dbReference>
<proteinExistence type="predicted"/>
<dbReference type="Gene3D" id="3.40.50.720">
    <property type="entry name" value="NAD(P)-binding Rossmann-like Domain"/>
    <property type="match status" value="1"/>
</dbReference>
<dbReference type="AlphaFoldDB" id="A0A2T5G310"/>
<name>A0A2T5G310_9SPHN</name>
<dbReference type="RefSeq" id="WP_107966758.1">
    <property type="nucleotide sequence ID" value="NZ_NWBU01000004.1"/>
</dbReference>
<dbReference type="Proteomes" id="UP000244162">
    <property type="component" value="Unassembled WGS sequence"/>
</dbReference>
<dbReference type="CDD" id="cd05271">
    <property type="entry name" value="NDUFA9_like_SDR_a"/>
    <property type="match status" value="1"/>
</dbReference>
<dbReference type="OrthoDB" id="9776313at2"/>
<dbReference type="Pfam" id="PF01370">
    <property type="entry name" value="Epimerase"/>
    <property type="match status" value="1"/>
</dbReference>
<evidence type="ECO:0000313" key="2">
    <source>
        <dbReference type="EMBL" id="PTQ13526.1"/>
    </source>
</evidence>
<reference evidence="2 3" key="1">
    <citation type="submission" date="2017-09" db="EMBL/GenBank/DDBJ databases">
        <title>Sphingomonas panjinensis sp.nov., isolated from oil-contaminated soil.</title>
        <authorList>
            <person name="Wang L."/>
            <person name="Chen L."/>
        </authorList>
    </citation>
    <scope>NUCLEOTIDE SEQUENCE [LARGE SCALE GENOMIC DNA]</scope>
    <source>
        <strain evidence="2 3">FW-11</strain>
    </source>
</reference>
<comment type="caution">
    <text evidence="2">The sequence shown here is derived from an EMBL/GenBank/DDBJ whole genome shotgun (WGS) entry which is preliminary data.</text>
</comment>
<evidence type="ECO:0000313" key="3">
    <source>
        <dbReference type="Proteomes" id="UP000244162"/>
    </source>
</evidence>
<dbReference type="GO" id="GO:0044877">
    <property type="term" value="F:protein-containing complex binding"/>
    <property type="evidence" value="ECO:0007669"/>
    <property type="project" value="TreeGrafter"/>
</dbReference>
<organism evidence="2 3">
    <name type="scientific">Sphingomonas oleivorans</name>
    <dbReference type="NCBI Taxonomy" id="1735121"/>
    <lineage>
        <taxon>Bacteria</taxon>
        <taxon>Pseudomonadati</taxon>
        <taxon>Pseudomonadota</taxon>
        <taxon>Alphaproteobacteria</taxon>
        <taxon>Sphingomonadales</taxon>
        <taxon>Sphingomonadaceae</taxon>
        <taxon>Sphingomonas</taxon>
    </lineage>
</organism>
<dbReference type="PANTHER" id="PTHR12126">
    <property type="entry name" value="NADH-UBIQUINONE OXIDOREDUCTASE 39 KDA SUBUNIT-RELATED"/>
    <property type="match status" value="1"/>
</dbReference>
<dbReference type="PANTHER" id="PTHR12126:SF11">
    <property type="entry name" value="NADH DEHYDROGENASE [UBIQUINONE] 1 ALPHA SUBCOMPLEX SUBUNIT 9, MITOCHONDRIAL"/>
    <property type="match status" value="1"/>
</dbReference>
<dbReference type="SUPFAM" id="SSF51735">
    <property type="entry name" value="NAD(P)-binding Rossmann-fold domains"/>
    <property type="match status" value="1"/>
</dbReference>